<dbReference type="RefSeq" id="WP_124543586.1">
    <property type="nucleotide sequence ID" value="NZ_QUSW01000010.1"/>
</dbReference>
<keyword evidence="1" id="KW-1133">Transmembrane helix</keyword>
<reference evidence="2 3" key="1">
    <citation type="submission" date="2018-08" db="EMBL/GenBank/DDBJ databases">
        <authorList>
            <person name="Khan S.A."/>
            <person name="Jeon C.O."/>
            <person name="Chun B.H."/>
            <person name="Jeong S.E."/>
        </authorList>
    </citation>
    <scope>NUCLEOTIDE SEQUENCE [LARGE SCALE GENOMIC DNA]</scope>
    <source>
        <strain evidence="2 3">S-16</strain>
    </source>
</reference>
<keyword evidence="1" id="KW-0472">Membrane</keyword>
<dbReference type="OrthoDB" id="9157092at2"/>
<sequence>MRASAHFQATLRRFSLWRGAVALLLVVCVACLLAFARAEGESAPLPVRTAAMLVAVASVLGGFGLLRCPPRSVRWDSQSWHLGPEDSMGEEPWHGRIDVCLDLGGFMLLRFVNDVTDDGPRTAWLPVQRRGLESHWHALRCAVYSSRPTCGSDGCTTPAPSPQSQ</sequence>
<evidence type="ECO:0000313" key="3">
    <source>
        <dbReference type="Proteomes" id="UP000267464"/>
    </source>
</evidence>
<keyword evidence="1" id="KW-0812">Transmembrane</keyword>
<comment type="caution">
    <text evidence="2">The sequence shown here is derived from an EMBL/GenBank/DDBJ whole genome shotgun (WGS) entry which is preliminary data.</text>
</comment>
<feature type="transmembrane region" description="Helical" evidence="1">
    <location>
        <begin position="50"/>
        <end position="68"/>
    </location>
</feature>
<organism evidence="2 3">
    <name type="scientific">Piscinibacter terrae</name>
    <dbReference type="NCBI Taxonomy" id="2496871"/>
    <lineage>
        <taxon>Bacteria</taxon>
        <taxon>Pseudomonadati</taxon>
        <taxon>Pseudomonadota</taxon>
        <taxon>Betaproteobacteria</taxon>
        <taxon>Burkholderiales</taxon>
        <taxon>Sphaerotilaceae</taxon>
        <taxon>Piscinibacter</taxon>
    </lineage>
</organism>
<dbReference type="AlphaFoldDB" id="A0A3N7HHW5"/>
<gene>
    <name evidence="2" type="ORF">DZC73_27445</name>
</gene>
<accession>A0A3N7HHW5</accession>
<evidence type="ECO:0000256" key="1">
    <source>
        <dbReference type="SAM" id="Phobius"/>
    </source>
</evidence>
<dbReference type="EMBL" id="QUSW01000010">
    <property type="protein sequence ID" value="RQP21644.1"/>
    <property type="molecule type" value="Genomic_DNA"/>
</dbReference>
<proteinExistence type="predicted"/>
<keyword evidence="3" id="KW-1185">Reference proteome</keyword>
<dbReference type="Proteomes" id="UP000267464">
    <property type="component" value="Unassembled WGS sequence"/>
</dbReference>
<name>A0A3N7HHW5_9BURK</name>
<protein>
    <submittedName>
        <fullName evidence="2">Uncharacterized protein</fullName>
    </submittedName>
</protein>
<reference evidence="2 3" key="2">
    <citation type="submission" date="2018-12" db="EMBL/GenBank/DDBJ databases">
        <title>Rhizobacter gummiphilus sp. nov., a rubber-degrading bacterium isolated from the soil of a botanical garden in Japan.</title>
        <authorList>
            <person name="Shunsuke S.S."/>
        </authorList>
    </citation>
    <scope>NUCLEOTIDE SEQUENCE [LARGE SCALE GENOMIC DNA]</scope>
    <source>
        <strain evidence="2 3">S-16</strain>
    </source>
</reference>
<evidence type="ECO:0000313" key="2">
    <source>
        <dbReference type="EMBL" id="RQP21644.1"/>
    </source>
</evidence>